<reference evidence="8" key="1">
    <citation type="submission" date="2018-05" db="EMBL/GenBank/DDBJ databases">
        <authorList>
            <person name="Lanie J.A."/>
            <person name="Ng W.-L."/>
            <person name="Kazmierczak K.M."/>
            <person name="Andrzejewski T.M."/>
            <person name="Davidsen T.M."/>
            <person name="Wayne K.J."/>
            <person name="Tettelin H."/>
            <person name="Glass J.I."/>
            <person name="Rusch D."/>
            <person name="Podicherti R."/>
            <person name="Tsui H.-C.T."/>
            <person name="Winkler M.E."/>
        </authorList>
    </citation>
    <scope>NUCLEOTIDE SEQUENCE</scope>
</reference>
<dbReference type="AlphaFoldDB" id="A0A383BDB2"/>
<keyword evidence="5" id="KW-0804">Transcription</keyword>
<dbReference type="Gene3D" id="2.40.50.100">
    <property type="match status" value="2"/>
</dbReference>
<feature type="non-terminal residue" evidence="8">
    <location>
        <position position="1"/>
    </location>
</feature>
<organism evidence="8">
    <name type="scientific">marine metagenome</name>
    <dbReference type="NCBI Taxonomy" id="408172"/>
    <lineage>
        <taxon>unclassified sequences</taxon>
        <taxon>metagenomes</taxon>
        <taxon>ecological metagenomes</taxon>
    </lineage>
</organism>
<name>A0A383BDB2_9ZZZZ</name>
<dbReference type="InterPro" id="IPR007081">
    <property type="entry name" value="RNA_pol_Rpb1_5"/>
</dbReference>
<evidence type="ECO:0000256" key="6">
    <source>
        <dbReference type="ARBA" id="ARBA00048552"/>
    </source>
</evidence>
<feature type="non-terminal residue" evidence="8">
    <location>
        <position position="246"/>
    </location>
</feature>
<evidence type="ECO:0000259" key="7">
    <source>
        <dbReference type="Pfam" id="PF04998"/>
    </source>
</evidence>
<dbReference type="SUPFAM" id="SSF64484">
    <property type="entry name" value="beta and beta-prime subunits of DNA dependent RNA-polymerase"/>
    <property type="match status" value="1"/>
</dbReference>
<dbReference type="GO" id="GO:0000428">
    <property type="term" value="C:DNA-directed RNA polymerase complex"/>
    <property type="evidence" value="ECO:0007669"/>
    <property type="project" value="UniProtKB-KW"/>
</dbReference>
<proteinExistence type="predicted"/>
<dbReference type="GO" id="GO:0003899">
    <property type="term" value="F:DNA-directed RNA polymerase activity"/>
    <property type="evidence" value="ECO:0007669"/>
    <property type="project" value="UniProtKB-EC"/>
</dbReference>
<protein>
    <recommendedName>
        <fullName evidence="1">DNA-directed RNA polymerase</fullName>
        <ecNumber evidence="1">2.7.7.6</ecNumber>
    </recommendedName>
</protein>
<dbReference type="PANTHER" id="PTHR19376:SF54">
    <property type="entry name" value="DNA-DIRECTED RNA POLYMERASE SUBUNIT BETA"/>
    <property type="match status" value="1"/>
</dbReference>
<evidence type="ECO:0000256" key="1">
    <source>
        <dbReference type="ARBA" id="ARBA00012418"/>
    </source>
</evidence>
<evidence type="ECO:0000256" key="2">
    <source>
        <dbReference type="ARBA" id="ARBA00022478"/>
    </source>
</evidence>
<comment type="catalytic activity">
    <reaction evidence="6">
        <text>RNA(n) + a ribonucleoside 5'-triphosphate = RNA(n+1) + diphosphate</text>
        <dbReference type="Rhea" id="RHEA:21248"/>
        <dbReference type="Rhea" id="RHEA-COMP:14527"/>
        <dbReference type="Rhea" id="RHEA-COMP:17342"/>
        <dbReference type="ChEBI" id="CHEBI:33019"/>
        <dbReference type="ChEBI" id="CHEBI:61557"/>
        <dbReference type="ChEBI" id="CHEBI:140395"/>
        <dbReference type="EC" id="2.7.7.6"/>
    </reaction>
</comment>
<dbReference type="GO" id="GO:0003677">
    <property type="term" value="F:DNA binding"/>
    <property type="evidence" value="ECO:0007669"/>
    <property type="project" value="InterPro"/>
</dbReference>
<gene>
    <name evidence="8" type="ORF">METZ01_LOCUS470806</name>
</gene>
<evidence type="ECO:0000256" key="5">
    <source>
        <dbReference type="ARBA" id="ARBA00023163"/>
    </source>
</evidence>
<dbReference type="InterPro" id="IPR045867">
    <property type="entry name" value="DNA-dir_RpoC_beta_prime"/>
</dbReference>
<keyword evidence="2" id="KW-0240">DNA-directed RNA polymerase</keyword>
<feature type="domain" description="RNA polymerase Rpb1" evidence="7">
    <location>
        <begin position="81"/>
        <end position="163"/>
    </location>
</feature>
<evidence type="ECO:0000256" key="3">
    <source>
        <dbReference type="ARBA" id="ARBA00022679"/>
    </source>
</evidence>
<dbReference type="PANTHER" id="PTHR19376">
    <property type="entry name" value="DNA-DIRECTED RNA POLYMERASE"/>
    <property type="match status" value="1"/>
</dbReference>
<evidence type="ECO:0000313" key="8">
    <source>
        <dbReference type="EMBL" id="SVE17952.1"/>
    </source>
</evidence>
<keyword evidence="3" id="KW-0808">Transferase</keyword>
<dbReference type="EC" id="2.7.7.6" evidence="1"/>
<sequence length="246" mass="27310">EIIEPLSERIIGRYSLEDIIDPIDGTKFVKGGELLDEKKVDFIEGSNVMQVKVRSVLTCESPHGVCAYCYGINLASHKEPKLGDSIGIMAAQSIGEPGTQLTLRTFHIGGTASRIVEQSHMTARKDGKIRFSDNLDLIATKDEDKQNVMVTAVRNGKMELLDVKDNILSTWQVPYGSKVFVENNENVTVGQTLFAWDPYTDVILSRTNGIVRFKDMIEGETFIEEAVEGGKKMIVITESKNRDLSP</sequence>
<accession>A0A383BDB2</accession>
<evidence type="ECO:0000256" key="4">
    <source>
        <dbReference type="ARBA" id="ARBA00022695"/>
    </source>
</evidence>
<dbReference type="Pfam" id="PF04998">
    <property type="entry name" value="RNA_pol_Rpb1_5"/>
    <property type="match status" value="1"/>
</dbReference>
<keyword evidence="4" id="KW-0548">Nucleotidyltransferase</keyword>
<dbReference type="EMBL" id="UINC01199494">
    <property type="protein sequence ID" value="SVE17952.1"/>
    <property type="molecule type" value="Genomic_DNA"/>
</dbReference>
<dbReference type="GO" id="GO:0006351">
    <property type="term" value="P:DNA-templated transcription"/>
    <property type="evidence" value="ECO:0007669"/>
    <property type="project" value="InterPro"/>
</dbReference>